<comment type="caution">
    <text evidence="6">The sequence shown here is derived from an EMBL/GenBank/DDBJ whole genome shotgun (WGS) entry which is preliminary data.</text>
</comment>
<keyword evidence="2 5" id="KW-0812">Transmembrane</keyword>
<evidence type="ECO:0000256" key="1">
    <source>
        <dbReference type="ARBA" id="ARBA00004370"/>
    </source>
</evidence>
<organism evidence="6 7">
    <name type="scientific">Roseibium sediminicola</name>
    <dbReference type="NCBI Taxonomy" id="2933272"/>
    <lineage>
        <taxon>Bacteria</taxon>
        <taxon>Pseudomonadati</taxon>
        <taxon>Pseudomonadota</taxon>
        <taxon>Alphaproteobacteria</taxon>
        <taxon>Hyphomicrobiales</taxon>
        <taxon>Stappiaceae</taxon>
        <taxon>Roseibium</taxon>
    </lineage>
</organism>
<evidence type="ECO:0000313" key="7">
    <source>
        <dbReference type="Proteomes" id="UP001431221"/>
    </source>
</evidence>
<dbReference type="InterPro" id="IPR001129">
    <property type="entry name" value="Membr-assoc_MAPEG"/>
</dbReference>
<keyword evidence="4 5" id="KW-0472">Membrane</keyword>
<gene>
    <name evidence="6" type="ORF">M0H32_14515</name>
</gene>
<dbReference type="EMBL" id="JALNMJ010000009">
    <property type="protein sequence ID" value="MCK7613385.1"/>
    <property type="molecule type" value="Genomic_DNA"/>
</dbReference>
<protein>
    <submittedName>
        <fullName evidence="6">MAPEG family protein</fullName>
    </submittedName>
</protein>
<evidence type="ECO:0000256" key="2">
    <source>
        <dbReference type="ARBA" id="ARBA00022692"/>
    </source>
</evidence>
<keyword evidence="7" id="KW-1185">Reference proteome</keyword>
<dbReference type="SUPFAM" id="SSF161084">
    <property type="entry name" value="MAPEG domain-like"/>
    <property type="match status" value="1"/>
</dbReference>
<dbReference type="InterPro" id="IPR023352">
    <property type="entry name" value="MAPEG-like_dom_sf"/>
</dbReference>
<evidence type="ECO:0000256" key="5">
    <source>
        <dbReference type="SAM" id="Phobius"/>
    </source>
</evidence>
<dbReference type="Pfam" id="PF01124">
    <property type="entry name" value="MAPEG"/>
    <property type="match status" value="1"/>
</dbReference>
<reference evidence="6" key="1">
    <citation type="submission" date="2022-04" db="EMBL/GenBank/DDBJ databases">
        <title>Roseibium sp. CAU 1639 isolated from mud.</title>
        <authorList>
            <person name="Kim W."/>
        </authorList>
    </citation>
    <scope>NUCLEOTIDE SEQUENCE</scope>
    <source>
        <strain evidence="6">CAU 1639</strain>
    </source>
</reference>
<dbReference type="RefSeq" id="WP_248155193.1">
    <property type="nucleotide sequence ID" value="NZ_JALNMJ010000009.1"/>
</dbReference>
<dbReference type="PANTHER" id="PTHR35371">
    <property type="entry name" value="INNER MEMBRANE PROTEIN"/>
    <property type="match status" value="1"/>
</dbReference>
<proteinExistence type="predicted"/>
<comment type="subcellular location">
    <subcellularLocation>
        <location evidence="1">Membrane</location>
    </subcellularLocation>
</comment>
<feature type="transmembrane region" description="Helical" evidence="5">
    <location>
        <begin position="81"/>
        <end position="99"/>
    </location>
</feature>
<feature type="transmembrane region" description="Helical" evidence="5">
    <location>
        <begin position="105"/>
        <end position="124"/>
    </location>
</feature>
<dbReference type="Gene3D" id="1.20.120.550">
    <property type="entry name" value="Membrane associated eicosanoid/glutathione metabolism-like domain"/>
    <property type="match status" value="1"/>
</dbReference>
<dbReference type="PANTHER" id="PTHR35371:SF1">
    <property type="entry name" value="BLR7753 PROTEIN"/>
    <property type="match status" value="1"/>
</dbReference>
<accession>A0ABT0GVB1</accession>
<sequence length="125" mass="13993">MPIALWCVLAAAILPILSALPAKLNRDFNNAKPRDPAYWRDGFRARSQWAQANGFEAFPFFAVAVFVALSQGGDPGWIDRLAVLFVMLRVVYVFCYLTDRASPRSIAWFAAFLTTIALFTSSLWS</sequence>
<evidence type="ECO:0000313" key="6">
    <source>
        <dbReference type="EMBL" id="MCK7613385.1"/>
    </source>
</evidence>
<keyword evidence="3 5" id="KW-1133">Transmembrane helix</keyword>
<evidence type="ECO:0000256" key="3">
    <source>
        <dbReference type="ARBA" id="ARBA00022989"/>
    </source>
</evidence>
<name>A0ABT0GVB1_9HYPH</name>
<evidence type="ECO:0000256" key="4">
    <source>
        <dbReference type="ARBA" id="ARBA00023136"/>
    </source>
</evidence>
<dbReference type="Proteomes" id="UP001431221">
    <property type="component" value="Unassembled WGS sequence"/>
</dbReference>